<evidence type="ECO:0000313" key="8">
    <source>
        <dbReference type="Proteomes" id="UP000436088"/>
    </source>
</evidence>
<accession>A0A6A3BNG5</accession>
<dbReference type="GO" id="GO:0016020">
    <property type="term" value="C:membrane"/>
    <property type="evidence" value="ECO:0007669"/>
    <property type="project" value="UniProtKB-SubCell"/>
</dbReference>
<comment type="caution">
    <text evidence="7">The sequence shown here is derived from an EMBL/GenBank/DDBJ whole genome shotgun (WGS) entry which is preliminary data.</text>
</comment>
<protein>
    <submittedName>
        <fullName evidence="7">AGAMOUS-like 26 isoform 1</fullName>
    </submittedName>
</protein>
<dbReference type="SUPFAM" id="SSF49562">
    <property type="entry name" value="C2 domain (Calcium/lipid-binding domain, CaLB)"/>
    <property type="match status" value="2"/>
</dbReference>
<gene>
    <name evidence="7" type="ORF">F3Y22_tig00110020pilonHSYRG00149</name>
</gene>
<evidence type="ECO:0000256" key="5">
    <source>
        <dbReference type="ARBA" id="ARBA00023136"/>
    </source>
</evidence>
<keyword evidence="2" id="KW-0812">Transmembrane</keyword>
<evidence type="ECO:0000256" key="1">
    <source>
        <dbReference type="ARBA" id="ARBA00004141"/>
    </source>
</evidence>
<keyword evidence="8" id="KW-1185">Reference proteome</keyword>
<dbReference type="InterPro" id="IPR013583">
    <property type="entry name" value="MCTP_C"/>
</dbReference>
<dbReference type="InterPro" id="IPR035892">
    <property type="entry name" value="C2_domain_sf"/>
</dbReference>
<dbReference type="EMBL" id="VEPZ02000817">
    <property type="protein sequence ID" value="KAE8717845.1"/>
    <property type="molecule type" value="Genomic_DNA"/>
</dbReference>
<name>A0A6A3BNG5_HIBSY</name>
<dbReference type="InterPro" id="IPR047259">
    <property type="entry name" value="QUIRKY-like"/>
</dbReference>
<keyword evidence="3" id="KW-0677">Repeat</keyword>
<evidence type="ECO:0000256" key="3">
    <source>
        <dbReference type="ARBA" id="ARBA00022737"/>
    </source>
</evidence>
<comment type="subcellular location">
    <subcellularLocation>
        <location evidence="1">Membrane</location>
        <topology evidence="1">Multi-pass membrane protein</topology>
    </subcellularLocation>
</comment>
<dbReference type="AlphaFoldDB" id="A0A6A3BNG5"/>
<dbReference type="Gene3D" id="2.60.40.150">
    <property type="entry name" value="C2 domain"/>
    <property type="match status" value="2"/>
</dbReference>
<evidence type="ECO:0000256" key="2">
    <source>
        <dbReference type="ARBA" id="ARBA00022692"/>
    </source>
</evidence>
<keyword evidence="5" id="KW-0472">Membrane</keyword>
<evidence type="ECO:0000313" key="7">
    <source>
        <dbReference type="EMBL" id="KAE8717845.1"/>
    </source>
</evidence>
<organism evidence="7 8">
    <name type="scientific">Hibiscus syriacus</name>
    <name type="common">Rose of Sharon</name>
    <dbReference type="NCBI Taxonomy" id="106335"/>
    <lineage>
        <taxon>Eukaryota</taxon>
        <taxon>Viridiplantae</taxon>
        <taxon>Streptophyta</taxon>
        <taxon>Embryophyta</taxon>
        <taxon>Tracheophyta</taxon>
        <taxon>Spermatophyta</taxon>
        <taxon>Magnoliopsida</taxon>
        <taxon>eudicotyledons</taxon>
        <taxon>Gunneridae</taxon>
        <taxon>Pentapetalae</taxon>
        <taxon>rosids</taxon>
        <taxon>malvids</taxon>
        <taxon>Malvales</taxon>
        <taxon>Malvaceae</taxon>
        <taxon>Malvoideae</taxon>
        <taxon>Hibiscus</taxon>
    </lineage>
</organism>
<dbReference type="Proteomes" id="UP000436088">
    <property type="component" value="Unassembled WGS sequence"/>
</dbReference>
<dbReference type="SMART" id="SM00239">
    <property type="entry name" value="C2"/>
    <property type="match status" value="2"/>
</dbReference>
<sequence>MKFLFVRIVRARDLPLETPTGIMNPYVEIKTGNYRATTKYFQKKPDSEWNQVFAFTVDRLQVPWPHKKLEDINGVNVRKGELMLAIWYSIQADRVFSEAWHSDSAIVSGKSLLSTRSKAYLLPKLWYLRVNVIQAQDLVPGHKGRNPEVYVKSVGDVILRTRVSPDKNVNPKWNEDLVFVVSEPFVDPLIIMVEDRLENNTIRHLGTCVIHLSDVDQRLLPLLAKSKWYNLEDVVFEDGRLPAYSKIAVDDYDRNFGVGDHECYWFASNEGVFDDCHLHDGDVAGDGKDPSIGKPNGVKRAGEIQLAIRFTCTSYFNLFLVYTMNPLLPPMHHIYPFSLYQLNSLREQATQILCSSLSRTKPLLRSEVVEYMLDGGSTTWSLRKAKANFFRILATFKCLSDARKWFDEICKWKNPTATVAWWERPMHPTHIDAKQFVPATADELDEEFDTFPSSRRPDVLRMERPA</sequence>
<dbReference type="PROSITE" id="PS50004">
    <property type="entry name" value="C2"/>
    <property type="match status" value="2"/>
</dbReference>
<dbReference type="PANTHER" id="PTHR31425">
    <property type="entry name" value="PHOSPHORIBOSYLANTHRANILATE TRANSFERASE ISOFORM 1"/>
    <property type="match status" value="1"/>
</dbReference>
<evidence type="ECO:0000256" key="4">
    <source>
        <dbReference type="ARBA" id="ARBA00022989"/>
    </source>
</evidence>
<feature type="domain" description="C2" evidence="6">
    <location>
        <begin position="1"/>
        <end position="101"/>
    </location>
</feature>
<keyword evidence="4" id="KW-1133">Transmembrane helix</keyword>
<dbReference type="Pfam" id="PF00168">
    <property type="entry name" value="C2"/>
    <property type="match status" value="2"/>
</dbReference>
<proteinExistence type="predicted"/>
<reference evidence="7" key="1">
    <citation type="submission" date="2019-09" db="EMBL/GenBank/DDBJ databases">
        <title>Draft genome information of white flower Hibiscus syriacus.</title>
        <authorList>
            <person name="Kim Y.-M."/>
        </authorList>
    </citation>
    <scope>NUCLEOTIDE SEQUENCE [LARGE SCALE GENOMIC DNA]</scope>
    <source>
        <strain evidence="7">YM2019G1</strain>
    </source>
</reference>
<feature type="domain" description="C2" evidence="6">
    <location>
        <begin position="107"/>
        <end position="229"/>
    </location>
</feature>
<evidence type="ECO:0000259" key="6">
    <source>
        <dbReference type="PROSITE" id="PS50004"/>
    </source>
</evidence>
<dbReference type="InterPro" id="IPR000008">
    <property type="entry name" value="C2_dom"/>
</dbReference>
<dbReference type="PANTHER" id="PTHR31425:SF26">
    <property type="entry name" value="PROTEIN QUIRKY-LIKE"/>
    <property type="match status" value="1"/>
</dbReference>
<dbReference type="Pfam" id="PF08372">
    <property type="entry name" value="PRT_C"/>
    <property type="match status" value="1"/>
</dbReference>